<name>A0AB38FUJ5_9ENTR</name>
<gene>
    <name evidence="1" type="ORF">NCTC11967_01971</name>
</gene>
<organism evidence="1 2">
    <name type="scientific">Yokenella regensburgei</name>
    <dbReference type="NCBI Taxonomy" id="158877"/>
    <lineage>
        <taxon>Bacteria</taxon>
        <taxon>Pseudomonadati</taxon>
        <taxon>Pseudomonadota</taxon>
        <taxon>Gammaproteobacteria</taxon>
        <taxon>Enterobacterales</taxon>
        <taxon>Enterobacteriaceae</taxon>
        <taxon>Yokenella</taxon>
    </lineage>
</organism>
<evidence type="ECO:0000313" key="2">
    <source>
        <dbReference type="Proteomes" id="UP000251313"/>
    </source>
</evidence>
<comment type="caution">
    <text evidence="1">The sequence shown here is derived from an EMBL/GenBank/DDBJ whole genome shotgun (WGS) entry which is preliminary data.</text>
</comment>
<sequence>MPCLRVALHGSHRIRELPSFWIRLPGVQFLAAFFRYQAQSAYQFGKKSRR</sequence>
<reference evidence="1 2" key="1">
    <citation type="submission" date="2018-06" db="EMBL/GenBank/DDBJ databases">
        <authorList>
            <consortium name="Pathogen Informatics"/>
            <person name="Doyle S."/>
        </authorList>
    </citation>
    <scope>NUCLEOTIDE SEQUENCE [LARGE SCALE GENOMIC DNA]</scope>
    <source>
        <strain evidence="1 2">NCTC11967</strain>
    </source>
</reference>
<proteinExistence type="predicted"/>
<dbReference type="Proteomes" id="UP000251313">
    <property type="component" value="Unassembled WGS sequence"/>
</dbReference>
<accession>A0AB38FUJ5</accession>
<protein>
    <submittedName>
        <fullName evidence="1">Uncharacterized protein</fullName>
    </submittedName>
</protein>
<evidence type="ECO:0000313" key="1">
    <source>
        <dbReference type="EMBL" id="SQA62953.1"/>
    </source>
</evidence>
<dbReference type="AlphaFoldDB" id="A0AB38FUJ5"/>
<dbReference type="EMBL" id="UAVL01000009">
    <property type="protein sequence ID" value="SQA62953.1"/>
    <property type="molecule type" value="Genomic_DNA"/>
</dbReference>